<dbReference type="STRING" id="1237149.C900_05841"/>
<keyword evidence="3" id="KW-1185">Reference proteome</keyword>
<comment type="caution">
    <text evidence="2">The sequence shown here is derived from an EMBL/GenBank/DDBJ whole genome shotgun (WGS) entry which is preliminary data.</text>
</comment>
<gene>
    <name evidence="2" type="ORF">C900_05841</name>
</gene>
<feature type="transmembrane region" description="Helical" evidence="1">
    <location>
        <begin position="94"/>
        <end position="113"/>
    </location>
</feature>
<keyword evidence="1" id="KW-1133">Transmembrane helix</keyword>
<dbReference type="AlphaFoldDB" id="L8JKU0"/>
<organism evidence="2 3">
    <name type="scientific">Fulvivirga imtechensis AK7</name>
    <dbReference type="NCBI Taxonomy" id="1237149"/>
    <lineage>
        <taxon>Bacteria</taxon>
        <taxon>Pseudomonadati</taxon>
        <taxon>Bacteroidota</taxon>
        <taxon>Cytophagia</taxon>
        <taxon>Cytophagales</taxon>
        <taxon>Fulvivirgaceae</taxon>
        <taxon>Fulvivirga</taxon>
    </lineage>
</organism>
<evidence type="ECO:0000313" key="2">
    <source>
        <dbReference type="EMBL" id="ELR68828.1"/>
    </source>
</evidence>
<keyword evidence="1" id="KW-0812">Transmembrane</keyword>
<dbReference type="Proteomes" id="UP000011135">
    <property type="component" value="Unassembled WGS sequence"/>
</dbReference>
<dbReference type="EMBL" id="AMZN01000092">
    <property type="protein sequence ID" value="ELR68828.1"/>
    <property type="molecule type" value="Genomic_DNA"/>
</dbReference>
<name>L8JKU0_9BACT</name>
<proteinExistence type="predicted"/>
<protein>
    <submittedName>
        <fullName evidence="2">Uncharacterized protein</fullName>
    </submittedName>
</protein>
<evidence type="ECO:0000256" key="1">
    <source>
        <dbReference type="SAM" id="Phobius"/>
    </source>
</evidence>
<feature type="transmembrane region" description="Helical" evidence="1">
    <location>
        <begin position="67"/>
        <end position="88"/>
    </location>
</feature>
<accession>L8JKU0</accession>
<feature type="transmembrane region" description="Helical" evidence="1">
    <location>
        <begin position="33"/>
        <end position="55"/>
    </location>
</feature>
<evidence type="ECO:0000313" key="3">
    <source>
        <dbReference type="Proteomes" id="UP000011135"/>
    </source>
</evidence>
<reference evidence="2 3" key="1">
    <citation type="submission" date="2012-12" db="EMBL/GenBank/DDBJ databases">
        <title>Genome assembly of Fulvivirga imtechensis AK7.</title>
        <authorList>
            <person name="Nupur N."/>
            <person name="Khatri I."/>
            <person name="Kumar R."/>
            <person name="Subramanian S."/>
            <person name="Pinnaka A."/>
        </authorList>
    </citation>
    <scope>NUCLEOTIDE SEQUENCE [LARGE SCALE GENOMIC DNA]</scope>
    <source>
        <strain evidence="2 3">AK7</strain>
    </source>
</reference>
<sequence>MVFSAVLMGIVGISLSFLPQELAEVIFNQSEGWAVLVLQILGAQYVAFGMINWMAKDNLIGGIYSKPVAMGNFLHFAISSLALVKAAAVQHTGYWIVTAIYVILACIFGYVFFTHPTKNASKS</sequence>
<keyword evidence="1" id="KW-0472">Membrane</keyword>